<evidence type="ECO:0000256" key="1">
    <source>
        <dbReference type="SAM" id="SignalP"/>
    </source>
</evidence>
<feature type="chain" id="PRO_5002799133" evidence="1">
    <location>
        <begin position="20"/>
        <end position="33"/>
    </location>
</feature>
<organism evidence="2">
    <name type="scientific">Drosophila miranda</name>
    <name type="common">Fruit fly</name>
    <dbReference type="NCBI Taxonomy" id="7229"/>
    <lineage>
        <taxon>Eukaryota</taxon>
        <taxon>Metazoa</taxon>
        <taxon>Ecdysozoa</taxon>
        <taxon>Arthropoda</taxon>
        <taxon>Hexapoda</taxon>
        <taxon>Insecta</taxon>
        <taxon>Pterygota</taxon>
        <taxon>Neoptera</taxon>
        <taxon>Endopterygota</taxon>
        <taxon>Diptera</taxon>
        <taxon>Brachycera</taxon>
        <taxon>Muscomorpha</taxon>
        <taxon>Ephydroidea</taxon>
        <taxon>Drosophilidae</taxon>
        <taxon>Drosophila</taxon>
        <taxon>Sophophora</taxon>
    </lineage>
</organism>
<feature type="signal peptide" evidence="1">
    <location>
        <begin position="1"/>
        <end position="19"/>
    </location>
</feature>
<sequence>MKLYHGFLLAVALPLLVAAGTMSPKSDSPTGAP</sequence>
<dbReference type="AlphaFoldDB" id="B3TQE9"/>
<name>B3TQE9_DROMI</name>
<proteinExistence type="predicted"/>
<keyword evidence="1" id="KW-0732">Signal</keyword>
<dbReference type="EMBL" id="EU379035">
    <property type="protein sequence ID" value="ACB14962.1"/>
    <property type="molecule type" value="Genomic_DNA"/>
</dbReference>
<protein>
    <submittedName>
        <fullName evidence="2">SAGE_M_310</fullName>
    </submittedName>
</protein>
<accession>B3TQE9</accession>
<evidence type="ECO:0000313" key="2">
    <source>
        <dbReference type="EMBL" id="ACB14962.1"/>
    </source>
</evidence>
<reference evidence="2" key="1">
    <citation type="journal article" date="2008" name="BMC Evol. Biol.">
        <title>Male-biased genes are overrepresented among novel Drosophila pseudoobscura sex-biased genes.</title>
        <authorList>
            <person name="Metta M."/>
            <person name="Schlotterer C."/>
        </authorList>
    </citation>
    <scope>NUCLEOTIDE SEQUENCE</scope>
</reference>